<keyword evidence="4" id="KW-1185">Reference proteome</keyword>
<organism evidence="3 4">
    <name type="scientific">Marinihelvus fidelis</name>
    <dbReference type="NCBI Taxonomy" id="2613842"/>
    <lineage>
        <taxon>Bacteria</taxon>
        <taxon>Pseudomonadati</taxon>
        <taxon>Pseudomonadota</taxon>
        <taxon>Gammaproteobacteria</taxon>
        <taxon>Chromatiales</taxon>
        <taxon>Wenzhouxiangellaceae</taxon>
        <taxon>Marinihelvus</taxon>
    </lineage>
</organism>
<keyword evidence="2" id="KW-1133">Transmembrane helix</keyword>
<evidence type="ECO:0000313" key="4">
    <source>
        <dbReference type="Proteomes" id="UP000325372"/>
    </source>
</evidence>
<gene>
    <name evidence="3" type="ORF">F3N42_09040</name>
</gene>
<comment type="caution">
    <text evidence="3">The sequence shown here is derived from an EMBL/GenBank/DDBJ whole genome shotgun (WGS) entry which is preliminary data.</text>
</comment>
<feature type="transmembrane region" description="Helical" evidence="2">
    <location>
        <begin position="50"/>
        <end position="67"/>
    </location>
</feature>
<dbReference type="EMBL" id="VYXP01000005">
    <property type="protein sequence ID" value="KAA9131453.1"/>
    <property type="molecule type" value="Genomic_DNA"/>
</dbReference>
<feature type="region of interest" description="Disordered" evidence="1">
    <location>
        <begin position="507"/>
        <end position="532"/>
    </location>
</feature>
<feature type="transmembrane region" description="Helical" evidence="2">
    <location>
        <begin position="141"/>
        <end position="160"/>
    </location>
</feature>
<feature type="region of interest" description="Disordered" evidence="1">
    <location>
        <begin position="736"/>
        <end position="758"/>
    </location>
</feature>
<reference evidence="3 4" key="1">
    <citation type="submission" date="2019-09" db="EMBL/GenBank/DDBJ databases">
        <title>Wenzhouxiangella sp. Genome sequencing and assembly.</title>
        <authorList>
            <person name="Zhang R."/>
        </authorList>
    </citation>
    <scope>NUCLEOTIDE SEQUENCE [LARGE SCALE GENOMIC DNA]</scope>
    <source>
        <strain evidence="3 4">W260</strain>
    </source>
</reference>
<protein>
    <submittedName>
        <fullName evidence="3">DUF4175 domain-containing protein</fullName>
    </submittedName>
</protein>
<evidence type="ECO:0000313" key="3">
    <source>
        <dbReference type="EMBL" id="KAA9131453.1"/>
    </source>
</evidence>
<proteinExistence type="predicted"/>
<evidence type="ECO:0000256" key="2">
    <source>
        <dbReference type="SAM" id="Phobius"/>
    </source>
</evidence>
<evidence type="ECO:0000256" key="1">
    <source>
        <dbReference type="SAM" id="MobiDB-lite"/>
    </source>
</evidence>
<keyword evidence="2" id="KW-0472">Membrane</keyword>
<keyword evidence="2" id="KW-0812">Transmembrane</keyword>
<dbReference type="Proteomes" id="UP000325372">
    <property type="component" value="Unassembled WGS sequence"/>
</dbReference>
<sequence length="758" mass="82165">MSDRATMDAGLVSAFGHLRRRLWLRRLVLAVATAALAAGASRMAGLPTEVAVGTAIAAGALTLLALARFGPLARKTDAELAEHLNRRLPGLEESAQLLLVPRDGLPVTRQLQRDRVARGLSAALATPADWKPATWPRTATALALAGVALWLLAMPLRGWVTSTTPSPTAGDAAPRADAALQLTDSRVTVIPPAYTGLPAFTQDALDVELPEGSRVEWRLRFNQPGDYALRLGDALLPLQRQDDGTLVAEQQVDDTGLYRLVVMAVGEELSIPGIYTLAVTLDRPPDVRIIEPDSATMEIPMAGPARFASTALVRDDYGIGDVEIRASVAKGAGEGVKFRDEVFHFDASESADDGTRYSRDWDLAAIGMAPGDEVYFFVVATDNRAPEPNSARSDTVVVRWLDEAPSGVAAEGIAIDLMPDYFKSQRQIIIETEALIADRQALDRDNFDATSRALGQAQSDLKQRYGQYLGDEFGEGDGYEAAVETETADDDDHAEDAEAHNHEHLHAEPGHGELASGPPPAGLDPSGGADALVSRFGHAHGAAEIGPITSRNPVGMMKRAISNMWQAELHLLLSEPSQALPYEYEALKYLNLARQAERVYTRRLGFEPPPVSEERRLQGELDEVRSRSHRLEPPAPDGDRVLFSALLDWISRANPAEPLDTDSRERLAHARNRLEQLSRQRPALITHAATIERVLVAGQLAVDDCPDCLPALRDALWTLLPAARAVPRTGQRDYMAGDPLVRDYANPGDEQTAEDTTP</sequence>
<accession>A0A5N0T8U3</accession>
<dbReference type="AlphaFoldDB" id="A0A5N0T8U3"/>
<dbReference type="RefSeq" id="WP_150864103.1">
    <property type="nucleotide sequence ID" value="NZ_VYXP01000005.1"/>
</dbReference>
<name>A0A5N0T8U3_9GAMM</name>
<feature type="transmembrane region" description="Helical" evidence="2">
    <location>
        <begin position="27"/>
        <end position="44"/>
    </location>
</feature>